<comment type="caution">
    <text evidence="2">The sequence shown here is derived from an EMBL/GenBank/DDBJ whole genome shotgun (WGS) entry which is preliminary data.</text>
</comment>
<protein>
    <submittedName>
        <fullName evidence="2">Uncharacterized protein</fullName>
    </submittedName>
</protein>
<dbReference type="Proteomes" id="UP000432089">
    <property type="component" value="Unassembled WGS sequence"/>
</dbReference>
<organism evidence="2 3">
    <name type="scientific">Plantimonas leprariae</name>
    <dbReference type="NCBI Taxonomy" id="2615207"/>
    <lineage>
        <taxon>Bacteria</taxon>
        <taxon>Pseudomonadati</taxon>
        <taxon>Pseudomonadota</taxon>
        <taxon>Alphaproteobacteria</taxon>
        <taxon>Hyphomicrobiales</taxon>
        <taxon>Aurantimonadaceae</taxon>
        <taxon>Plantimonas</taxon>
    </lineage>
</organism>
<accession>A0A7V7PKD9</accession>
<evidence type="ECO:0000313" key="3">
    <source>
        <dbReference type="Proteomes" id="UP000432089"/>
    </source>
</evidence>
<dbReference type="RefSeq" id="WP_150973463.1">
    <property type="nucleotide sequence ID" value="NZ_VZDO01000024.1"/>
</dbReference>
<feature type="chain" id="PRO_5030827370" evidence="1">
    <location>
        <begin position="34"/>
        <end position="133"/>
    </location>
</feature>
<sequence>MPRTDRLSRPCHVRRAAVALAVAWIGLAGPAGAQEDADVDLKPADFVPEEPIAIRVDDLQPGKQGSDVSVTVANRTKKDVEAVAECTLYDADREDLGVATGEAVKVAAGGRKATTVTGAEGAKFAECRVRGAQ</sequence>
<name>A0A7V7PKD9_9HYPH</name>
<dbReference type="AlphaFoldDB" id="A0A7V7PKD9"/>
<keyword evidence="3" id="KW-1185">Reference proteome</keyword>
<feature type="signal peptide" evidence="1">
    <location>
        <begin position="1"/>
        <end position="33"/>
    </location>
</feature>
<gene>
    <name evidence="2" type="ORF">F6X38_21470</name>
</gene>
<dbReference type="EMBL" id="VZDO01000024">
    <property type="protein sequence ID" value="KAB0676278.1"/>
    <property type="molecule type" value="Genomic_DNA"/>
</dbReference>
<evidence type="ECO:0000256" key="1">
    <source>
        <dbReference type="SAM" id="SignalP"/>
    </source>
</evidence>
<evidence type="ECO:0000313" key="2">
    <source>
        <dbReference type="EMBL" id="KAB0676278.1"/>
    </source>
</evidence>
<keyword evidence="1" id="KW-0732">Signal</keyword>
<reference evidence="2 3" key="1">
    <citation type="submission" date="2019-09" db="EMBL/GenBank/DDBJ databases">
        <title>YIM 132180 draft genome.</title>
        <authorList>
            <person name="Zhang K."/>
        </authorList>
    </citation>
    <scope>NUCLEOTIDE SEQUENCE [LARGE SCALE GENOMIC DNA]</scope>
    <source>
        <strain evidence="2 3">YIM 132180</strain>
    </source>
</reference>
<proteinExistence type="predicted"/>